<gene>
    <name evidence="12" type="ORF">FE257_004000</name>
</gene>
<dbReference type="Pfam" id="PF22622">
    <property type="entry name" value="MFE-2_hydrat-2_N"/>
    <property type="match status" value="1"/>
</dbReference>
<evidence type="ECO:0000256" key="6">
    <source>
        <dbReference type="ARBA" id="ARBA00023002"/>
    </source>
</evidence>
<dbReference type="CDD" id="cd03448">
    <property type="entry name" value="HDE_HSD"/>
    <property type="match status" value="1"/>
</dbReference>
<keyword evidence="7" id="KW-0443">Lipid metabolism</keyword>
<evidence type="ECO:0000256" key="4">
    <source>
        <dbReference type="ARBA" id="ARBA00022832"/>
    </source>
</evidence>
<evidence type="ECO:0000256" key="5">
    <source>
        <dbReference type="ARBA" id="ARBA00022857"/>
    </source>
</evidence>
<keyword evidence="13" id="KW-1185">Reference proteome</keyword>
<sequence>MELRFDGQVAVVTGTGSGLGKAYASFLAARGASVVVNDVGASLGGEGTSSKAADEVVQEITAQGGQAVANYDSVEQGGNIIDAALNAFGRVDILINNAGILRDVSFKNMTDAQWDAVIAVHVRGAYKTTKAAWAHFRKQRYGRVILTSSAAGLYGNFGQCNYSAAKAGMIGFGETLAKEGAKYNILTNIIAPIAASRMTATVMPAEVLDHLAPEWVVPLVSVLVHPKNDFANGSIFEVGGGHISRIRWERARGSLLRCDETLSPDAVLADWAAVNDFYNADYPTTTVDLVAKLKAAQQLPRNYAAENVRFDGRVAVVTGGGAGLGRAYCLQLARFGASVVVNDLVRPDAVVQEIRAFGGTAVPSESSAEDGDAIIKTAIDNFGRVDIVINNAGILRDKAFQNMTDKMWDEVNNVHLRATYKCCKAAYPYMVKQKYGRIVNTTSTSGIYGNYGQTNYAAAKTAIIGFSRALAIEGRKNNIQVNCISPSAGTQLTQSVLSEEVVRSRRPDYVAPIVLLLSSDKAPTAASGHIFEAGCGWQARTKFQRSNGVDFALNEPLTPEKVFARWKDIVSFTEGKASHPEVASDLRERIMANIEKAAGSQESAPDTTQYLDLIQRAKDAEAGESRMVFSDKDTILYNLSIGATSSQLPLVYEKDRHFHILPSFGVIPGTLASRPFKLEDLVPNYSYKMLLHGEHFLEIRKYPIPTAGTLVSSCRLVDILDKGKAAVAIIGALTKDGTTGEEVFYNEFSLFIRGSGGFGGPAVRSTRSDASAVYPALGRKPDAIVEEKTSPDQAALYRLNGDRNPLHIDSSVSHAAGVGDPILHGLCTFGITTKHVVSRFGRIKNIKVRFVGTVLPGQTLLTEIWKDGNMVVFQTRVKDTGALCISDGGAKVDEAPGARL</sequence>
<proteinExistence type="inferred from homology"/>
<comment type="subcellular location">
    <subcellularLocation>
        <location evidence="1">Peroxisome</location>
    </subcellularLocation>
</comment>
<evidence type="ECO:0000256" key="3">
    <source>
        <dbReference type="ARBA" id="ARBA00006484"/>
    </source>
</evidence>
<dbReference type="PROSITE" id="PS00061">
    <property type="entry name" value="ADH_SHORT"/>
    <property type="match status" value="2"/>
</dbReference>
<dbReference type="EMBL" id="VCAU01000018">
    <property type="protein sequence ID" value="KAF9891533.1"/>
    <property type="molecule type" value="Genomic_DNA"/>
</dbReference>
<protein>
    <recommendedName>
        <fullName evidence="11">Ketoreductase domain-containing protein</fullName>
    </recommendedName>
</protein>
<evidence type="ECO:0000256" key="8">
    <source>
        <dbReference type="ARBA" id="ARBA00023140"/>
    </source>
</evidence>
<dbReference type="InterPro" id="IPR002539">
    <property type="entry name" value="MaoC-like_dom"/>
</dbReference>
<evidence type="ECO:0000313" key="13">
    <source>
        <dbReference type="Proteomes" id="UP001194746"/>
    </source>
</evidence>
<dbReference type="GO" id="GO:0016853">
    <property type="term" value="F:isomerase activity"/>
    <property type="evidence" value="ECO:0007669"/>
    <property type="project" value="UniProtKB-KW"/>
</dbReference>
<accession>A0AAD4CSC6</accession>
<keyword evidence="10" id="KW-0456">Lyase</keyword>
<dbReference type="InterPro" id="IPR002347">
    <property type="entry name" value="SDR_fam"/>
</dbReference>
<comment type="caution">
    <text evidence="12">The sequence shown here is derived from an EMBL/GenBank/DDBJ whole genome shotgun (WGS) entry which is preliminary data.</text>
</comment>
<dbReference type="InterPro" id="IPR020904">
    <property type="entry name" value="Sc_DH/Rdtase_CS"/>
</dbReference>
<dbReference type="InterPro" id="IPR057326">
    <property type="entry name" value="KR_dom"/>
</dbReference>
<dbReference type="PANTHER" id="PTHR45024">
    <property type="entry name" value="DEHYDROGENASES, SHORT CHAIN"/>
    <property type="match status" value="1"/>
</dbReference>
<dbReference type="CDD" id="cd05353">
    <property type="entry name" value="hydroxyacyl-CoA-like_DH_SDR_c-like"/>
    <property type="match status" value="2"/>
</dbReference>
<dbReference type="PANTHER" id="PTHR45024:SF2">
    <property type="entry name" value="SCP2 DOMAIN-CONTAINING PROTEIN"/>
    <property type="match status" value="1"/>
</dbReference>
<dbReference type="Pfam" id="PF01575">
    <property type="entry name" value="MaoC_dehydratas"/>
    <property type="match status" value="1"/>
</dbReference>
<keyword evidence="8" id="KW-0576">Peroxisome</keyword>
<dbReference type="GO" id="GO:0006631">
    <property type="term" value="P:fatty acid metabolic process"/>
    <property type="evidence" value="ECO:0007669"/>
    <property type="project" value="UniProtKB-KW"/>
</dbReference>
<reference evidence="12" key="1">
    <citation type="journal article" date="2019" name="Beilstein J. Org. Chem.">
        <title>Nanangenines: drimane sesquiterpenoids as the dominant metabolite cohort of a novel Australian fungus, Aspergillus nanangensis.</title>
        <authorList>
            <person name="Lacey H.J."/>
            <person name="Gilchrist C.L.M."/>
            <person name="Crombie A."/>
            <person name="Kalaitzis J.A."/>
            <person name="Vuong D."/>
            <person name="Rutledge P.J."/>
            <person name="Turner P."/>
            <person name="Pitt J.I."/>
            <person name="Lacey E."/>
            <person name="Chooi Y.H."/>
            <person name="Piggott A.M."/>
        </authorList>
    </citation>
    <scope>NUCLEOTIDE SEQUENCE</scope>
    <source>
        <strain evidence="12">MST-FP2251</strain>
    </source>
</reference>
<keyword evidence="4" id="KW-0276">Fatty acid metabolism</keyword>
<dbReference type="Gene3D" id="3.10.129.10">
    <property type="entry name" value="Hotdog Thioesterase"/>
    <property type="match status" value="1"/>
</dbReference>
<dbReference type="AlphaFoldDB" id="A0AAD4CSC6"/>
<dbReference type="InterPro" id="IPR054357">
    <property type="entry name" value="MFE-2_N"/>
</dbReference>
<dbReference type="Pfam" id="PF00106">
    <property type="entry name" value="adh_short"/>
    <property type="match status" value="2"/>
</dbReference>
<organism evidence="12 13">
    <name type="scientific">Aspergillus nanangensis</name>
    <dbReference type="NCBI Taxonomy" id="2582783"/>
    <lineage>
        <taxon>Eukaryota</taxon>
        <taxon>Fungi</taxon>
        <taxon>Dikarya</taxon>
        <taxon>Ascomycota</taxon>
        <taxon>Pezizomycotina</taxon>
        <taxon>Eurotiomycetes</taxon>
        <taxon>Eurotiomycetidae</taxon>
        <taxon>Eurotiales</taxon>
        <taxon>Aspergillaceae</taxon>
        <taxon>Aspergillus</taxon>
        <taxon>Aspergillus subgen. Circumdati</taxon>
    </lineage>
</organism>
<dbReference type="PRINTS" id="PR00081">
    <property type="entry name" value="GDHRDH"/>
</dbReference>
<feature type="domain" description="Ketoreductase" evidence="11">
    <location>
        <begin position="8"/>
        <end position="195"/>
    </location>
</feature>
<dbReference type="SUPFAM" id="SSF54637">
    <property type="entry name" value="Thioesterase/thiol ester dehydrase-isomerase"/>
    <property type="match status" value="2"/>
</dbReference>
<dbReference type="Proteomes" id="UP001194746">
    <property type="component" value="Unassembled WGS sequence"/>
</dbReference>
<evidence type="ECO:0000256" key="10">
    <source>
        <dbReference type="ARBA" id="ARBA00023239"/>
    </source>
</evidence>
<dbReference type="PRINTS" id="PR00080">
    <property type="entry name" value="SDRFAMILY"/>
</dbReference>
<dbReference type="GO" id="GO:0044550">
    <property type="term" value="P:secondary metabolite biosynthetic process"/>
    <property type="evidence" value="ECO:0007669"/>
    <property type="project" value="UniProtKB-ARBA"/>
</dbReference>
<dbReference type="FunFam" id="3.40.50.720:FF:000084">
    <property type="entry name" value="Short-chain dehydrogenase reductase"/>
    <property type="match status" value="1"/>
</dbReference>
<dbReference type="SUPFAM" id="SSF51735">
    <property type="entry name" value="NAD(P)-binding Rossmann-fold domains"/>
    <property type="match status" value="2"/>
</dbReference>
<comment type="similarity">
    <text evidence="3">Belongs to the short-chain dehydrogenases/reductases (SDR) family.</text>
</comment>
<dbReference type="GO" id="GO:0005777">
    <property type="term" value="C:peroxisome"/>
    <property type="evidence" value="ECO:0007669"/>
    <property type="project" value="UniProtKB-SubCell"/>
</dbReference>
<dbReference type="InterPro" id="IPR051687">
    <property type="entry name" value="Peroxisomal_Beta-Oxidation"/>
</dbReference>
<reference evidence="12" key="2">
    <citation type="submission" date="2020-02" db="EMBL/GenBank/DDBJ databases">
        <authorList>
            <person name="Gilchrist C.L.M."/>
            <person name="Chooi Y.-H."/>
        </authorList>
    </citation>
    <scope>NUCLEOTIDE SEQUENCE</scope>
    <source>
        <strain evidence="12">MST-FP2251</strain>
    </source>
</reference>
<evidence type="ECO:0000259" key="11">
    <source>
        <dbReference type="SMART" id="SM00822"/>
    </source>
</evidence>
<keyword evidence="6" id="KW-0560">Oxidoreductase</keyword>
<dbReference type="Gene3D" id="3.40.50.720">
    <property type="entry name" value="NAD(P)-binding Rossmann-like Domain"/>
    <property type="match status" value="2"/>
</dbReference>
<evidence type="ECO:0000256" key="2">
    <source>
        <dbReference type="ARBA" id="ARBA00005005"/>
    </source>
</evidence>
<dbReference type="GO" id="GO:0004300">
    <property type="term" value="F:enoyl-CoA hydratase activity"/>
    <property type="evidence" value="ECO:0007669"/>
    <property type="project" value="UniProtKB-ARBA"/>
</dbReference>
<dbReference type="InterPro" id="IPR029069">
    <property type="entry name" value="HotDog_dom_sf"/>
</dbReference>
<evidence type="ECO:0000256" key="7">
    <source>
        <dbReference type="ARBA" id="ARBA00023098"/>
    </source>
</evidence>
<keyword evidence="9" id="KW-0413">Isomerase</keyword>
<dbReference type="SMART" id="SM00822">
    <property type="entry name" value="PKS_KR"/>
    <property type="match status" value="1"/>
</dbReference>
<dbReference type="GO" id="GO:0016491">
    <property type="term" value="F:oxidoreductase activity"/>
    <property type="evidence" value="ECO:0007669"/>
    <property type="project" value="UniProtKB-KW"/>
</dbReference>
<evidence type="ECO:0000256" key="1">
    <source>
        <dbReference type="ARBA" id="ARBA00004275"/>
    </source>
</evidence>
<evidence type="ECO:0000256" key="9">
    <source>
        <dbReference type="ARBA" id="ARBA00023235"/>
    </source>
</evidence>
<keyword evidence="5" id="KW-0521">NADP</keyword>
<name>A0AAD4CSC6_ASPNN</name>
<dbReference type="InterPro" id="IPR036291">
    <property type="entry name" value="NAD(P)-bd_dom_sf"/>
</dbReference>
<dbReference type="FunFam" id="3.40.50.720:FF:000410">
    <property type="entry name" value="Peroxisomal multifunctional beta-oxidation protein"/>
    <property type="match status" value="1"/>
</dbReference>
<comment type="pathway">
    <text evidence="2">Lipid metabolism; fatty acid beta-oxidation.</text>
</comment>
<evidence type="ECO:0000313" key="12">
    <source>
        <dbReference type="EMBL" id="KAF9891533.1"/>
    </source>
</evidence>